<feature type="transmembrane region" description="Helical" evidence="2">
    <location>
        <begin position="109"/>
        <end position="127"/>
    </location>
</feature>
<protein>
    <recommendedName>
        <fullName evidence="5">DUF4064 domain-containing protein</fullName>
    </recommendedName>
</protein>
<feature type="compositionally biased region" description="Pro residues" evidence="1">
    <location>
        <begin position="172"/>
        <end position="181"/>
    </location>
</feature>
<sequence>MLTGACVYLGALSVIMAIRALTLVSSWNGENRAADFSGVLGALRDAGLSEPGAETFYKGLLSVIAVLAACGLVFAIYTARGHRSSRVGATVAIGFSGVVTFLGGLGGTFVFAMIGALAVVFTIRLWTGEIRTYFRTLAGHEPPAPKAPPAPEPVLAGPPHPSAVGGDQAAPAPLPPSPYPGQQPAAFTQAATPPGHTQWTPGHEPLPKPVNIAVWTTFIGSIVAAGLSALMLLVILVGGVDYDTVMEQGGPGADMVSGSEDDFDTALRFITVLSSIAVVIGAAGLLASIRVLMKRRAGGVPLFVVTVVGLIVSVIGFPLGLPWTVATIVCLVQLRKPEARAWFARS</sequence>
<feature type="transmembrane region" description="Helical" evidence="2">
    <location>
        <begin position="59"/>
        <end position="79"/>
    </location>
</feature>
<evidence type="ECO:0000313" key="4">
    <source>
        <dbReference type="Proteomes" id="UP001316184"/>
    </source>
</evidence>
<dbReference type="RefSeq" id="WP_232403984.1">
    <property type="nucleotide sequence ID" value="NZ_CP102173.1"/>
</dbReference>
<evidence type="ECO:0000256" key="2">
    <source>
        <dbReference type="SAM" id="Phobius"/>
    </source>
</evidence>
<keyword evidence="2" id="KW-1133">Transmembrane helix</keyword>
<organism evidence="3 4">
    <name type="scientific">Aeromicrobium wangtongii</name>
    <dbReference type="NCBI Taxonomy" id="2969247"/>
    <lineage>
        <taxon>Bacteria</taxon>
        <taxon>Bacillati</taxon>
        <taxon>Actinomycetota</taxon>
        <taxon>Actinomycetes</taxon>
        <taxon>Propionibacteriales</taxon>
        <taxon>Nocardioidaceae</taxon>
        <taxon>Aeromicrobium</taxon>
    </lineage>
</organism>
<feature type="compositionally biased region" description="Pro residues" evidence="1">
    <location>
        <begin position="142"/>
        <end position="161"/>
    </location>
</feature>
<evidence type="ECO:0000256" key="1">
    <source>
        <dbReference type="SAM" id="MobiDB-lite"/>
    </source>
</evidence>
<feature type="transmembrane region" description="Helical" evidence="2">
    <location>
        <begin position="266"/>
        <end position="287"/>
    </location>
</feature>
<keyword evidence="4" id="KW-1185">Reference proteome</keyword>
<gene>
    <name evidence="3" type="ORF">NQV15_16385</name>
</gene>
<keyword evidence="2" id="KW-0812">Transmembrane</keyword>
<feature type="transmembrane region" description="Helical" evidence="2">
    <location>
        <begin position="212"/>
        <end position="237"/>
    </location>
</feature>
<evidence type="ECO:0000313" key="3">
    <source>
        <dbReference type="EMBL" id="UUP13406.1"/>
    </source>
</evidence>
<feature type="transmembrane region" description="Helical" evidence="2">
    <location>
        <begin position="299"/>
        <end position="319"/>
    </location>
</feature>
<dbReference type="EMBL" id="CP102173">
    <property type="protein sequence ID" value="UUP13406.1"/>
    <property type="molecule type" value="Genomic_DNA"/>
</dbReference>
<proteinExistence type="predicted"/>
<feature type="compositionally biased region" description="Low complexity" evidence="1">
    <location>
        <begin position="182"/>
        <end position="195"/>
    </location>
</feature>
<name>A0ABY5MC77_9ACTN</name>
<feature type="region of interest" description="Disordered" evidence="1">
    <location>
        <begin position="142"/>
        <end position="204"/>
    </location>
</feature>
<dbReference type="Proteomes" id="UP001316184">
    <property type="component" value="Chromosome"/>
</dbReference>
<reference evidence="3 4" key="1">
    <citation type="submission" date="2022-08" db="EMBL/GenBank/DDBJ databases">
        <title>novel species in genus Aeromicrobium.</title>
        <authorList>
            <person name="Ye L."/>
        </authorList>
    </citation>
    <scope>NUCLEOTIDE SEQUENCE [LARGE SCALE GENOMIC DNA]</scope>
    <source>
        <strain evidence="4">zg-Y1379</strain>
    </source>
</reference>
<evidence type="ECO:0008006" key="5">
    <source>
        <dbReference type="Google" id="ProtNLM"/>
    </source>
</evidence>
<accession>A0ABY5MC77</accession>
<keyword evidence="2" id="KW-0472">Membrane</keyword>
<feature type="transmembrane region" description="Helical" evidence="2">
    <location>
        <begin position="86"/>
        <end position="103"/>
    </location>
</feature>